<name>A0AA39VBB3_ACESA</name>
<organism evidence="2 3">
    <name type="scientific">Acer saccharum</name>
    <name type="common">Sugar maple</name>
    <dbReference type="NCBI Taxonomy" id="4024"/>
    <lineage>
        <taxon>Eukaryota</taxon>
        <taxon>Viridiplantae</taxon>
        <taxon>Streptophyta</taxon>
        <taxon>Embryophyta</taxon>
        <taxon>Tracheophyta</taxon>
        <taxon>Spermatophyta</taxon>
        <taxon>Magnoliopsida</taxon>
        <taxon>eudicotyledons</taxon>
        <taxon>Gunneridae</taxon>
        <taxon>Pentapetalae</taxon>
        <taxon>rosids</taxon>
        <taxon>malvids</taxon>
        <taxon>Sapindales</taxon>
        <taxon>Sapindaceae</taxon>
        <taxon>Hippocastanoideae</taxon>
        <taxon>Acereae</taxon>
        <taxon>Acer</taxon>
    </lineage>
</organism>
<dbReference type="EMBL" id="JAUESC010000388">
    <property type="protein sequence ID" value="KAK0572727.1"/>
    <property type="molecule type" value="Genomic_DNA"/>
</dbReference>
<reference evidence="2" key="2">
    <citation type="submission" date="2023-06" db="EMBL/GenBank/DDBJ databases">
        <authorList>
            <person name="Swenson N.G."/>
            <person name="Wegrzyn J.L."/>
            <person name="Mcevoy S.L."/>
        </authorList>
    </citation>
    <scope>NUCLEOTIDE SEQUENCE</scope>
    <source>
        <strain evidence="2">NS2018</strain>
        <tissue evidence="2">Leaf</tissue>
    </source>
</reference>
<sequence length="335" mass="37492">MEGKGKGADTNPKKKRRVLSRVSILPVGTSRTERPPTAPRSTRSLGEVTVSKAGIEPPTAIPMDRPLTDKPLEPVISLDLKDTEGGGPPTYYANPQAVEYDPTQSPITPKNGMEFLCSYGKNMLRSQESNVFGKMSTVDRIRQSTGNIWQALGSLLDTERKYARVKDVNTKLYDMVKRDRGLVESLRAKLDEASTSYRKSKAECWKKHAKLIKYRHRLRSANGTIKSMKRDLGENAVDRFIISDEGYERDKDIFDQAVEDMKVMLGNKYPDFDFSEFHKEVATAQEGRVKPASDLVADLSLTFSVATLSDDEPADVSKDESFSEESEKGKRSEVQ</sequence>
<dbReference type="AlphaFoldDB" id="A0AA39VBB3"/>
<gene>
    <name evidence="2" type="ORF">LWI29_036195</name>
</gene>
<evidence type="ECO:0000313" key="3">
    <source>
        <dbReference type="Proteomes" id="UP001168877"/>
    </source>
</evidence>
<evidence type="ECO:0000313" key="2">
    <source>
        <dbReference type="EMBL" id="KAK0572727.1"/>
    </source>
</evidence>
<evidence type="ECO:0000256" key="1">
    <source>
        <dbReference type="SAM" id="MobiDB-lite"/>
    </source>
</evidence>
<keyword evidence="3" id="KW-1185">Reference proteome</keyword>
<reference evidence="2" key="1">
    <citation type="journal article" date="2022" name="Plant J.">
        <title>Strategies of tolerance reflected in two North American maple genomes.</title>
        <authorList>
            <person name="McEvoy S.L."/>
            <person name="Sezen U.U."/>
            <person name="Trouern-Trend A."/>
            <person name="McMahon S.M."/>
            <person name="Schaberg P.G."/>
            <person name="Yang J."/>
            <person name="Wegrzyn J.L."/>
            <person name="Swenson N.G."/>
        </authorList>
    </citation>
    <scope>NUCLEOTIDE SEQUENCE</scope>
    <source>
        <strain evidence="2">NS2018</strain>
    </source>
</reference>
<dbReference type="Proteomes" id="UP001168877">
    <property type="component" value="Unassembled WGS sequence"/>
</dbReference>
<comment type="caution">
    <text evidence="2">The sequence shown here is derived from an EMBL/GenBank/DDBJ whole genome shotgun (WGS) entry which is preliminary data.</text>
</comment>
<proteinExistence type="predicted"/>
<protein>
    <submittedName>
        <fullName evidence="2">Uncharacterized protein</fullName>
    </submittedName>
</protein>
<accession>A0AA39VBB3</accession>
<feature type="region of interest" description="Disordered" evidence="1">
    <location>
        <begin position="310"/>
        <end position="335"/>
    </location>
</feature>
<feature type="region of interest" description="Disordered" evidence="1">
    <location>
        <begin position="1"/>
        <end position="69"/>
    </location>
</feature>
<feature type="compositionally biased region" description="Basic and acidic residues" evidence="1">
    <location>
        <begin position="315"/>
        <end position="335"/>
    </location>
</feature>